<dbReference type="PANTHER" id="PTHR42702">
    <property type="entry name" value="NUCLEOTIDE PYROPHOSPHOHYDROLASE"/>
    <property type="match status" value="1"/>
</dbReference>
<organism evidence="1 2">
    <name type="scientific">candidate division WOR-3 bacterium 4484_18</name>
    <dbReference type="NCBI Taxonomy" id="2020626"/>
    <lineage>
        <taxon>Bacteria</taxon>
        <taxon>Bacteria division WOR-3</taxon>
    </lineage>
</organism>
<comment type="caution">
    <text evidence="1">The sequence shown here is derived from an EMBL/GenBank/DDBJ whole genome shotgun (WGS) entry which is preliminary data.</text>
</comment>
<evidence type="ECO:0000313" key="2">
    <source>
        <dbReference type="Proteomes" id="UP000216312"/>
    </source>
</evidence>
<reference evidence="2" key="1">
    <citation type="submission" date="2017-07" db="EMBL/GenBank/DDBJ databases">
        <title>Novel pathways for hydrocarbon cycling and metabolic interdependencies in hydrothermal sediment communities.</title>
        <authorList>
            <person name="Dombrowski N."/>
            <person name="Seitz K."/>
            <person name="Teske A."/>
            <person name="Baker B."/>
        </authorList>
    </citation>
    <scope>NUCLEOTIDE SEQUENCE [LARGE SCALE GENOMIC DNA]</scope>
</reference>
<dbReference type="Gene3D" id="1.10.287.1080">
    <property type="entry name" value="MazG-like"/>
    <property type="match status" value="1"/>
</dbReference>
<name>A0A257LSK7_UNCW3</name>
<dbReference type="AlphaFoldDB" id="A0A257LSK7"/>
<dbReference type="GO" id="GO:0016787">
    <property type="term" value="F:hydrolase activity"/>
    <property type="evidence" value="ECO:0007669"/>
    <property type="project" value="UniProtKB-KW"/>
</dbReference>
<evidence type="ECO:0000313" key="1">
    <source>
        <dbReference type="EMBL" id="OYV02668.1"/>
    </source>
</evidence>
<proteinExistence type="predicted"/>
<gene>
    <name evidence="1" type="ORF">CGW93_04370</name>
</gene>
<dbReference type="EMBL" id="NMUJ01000063">
    <property type="protein sequence ID" value="OYV02668.1"/>
    <property type="molecule type" value="Genomic_DNA"/>
</dbReference>
<sequence>MEIKEFQNLIARIYYEKDAARGVEGTFRWFVEEVGELARSIRKGEGYHEEFAVGVDMEEAIKKYRAGCPKCGRTPCVCGE</sequence>
<accession>A0A257LSK7</accession>
<dbReference type="PANTHER" id="PTHR42702:SF1">
    <property type="entry name" value="REGULATORY PROTEIN FOR BETA-LACTAMASE"/>
    <property type="match status" value="1"/>
</dbReference>
<keyword evidence="1" id="KW-0378">Hydrolase</keyword>
<dbReference type="Proteomes" id="UP000216312">
    <property type="component" value="Unassembled WGS sequence"/>
</dbReference>
<dbReference type="SUPFAM" id="SSF101386">
    <property type="entry name" value="all-alpha NTP pyrophosphatases"/>
    <property type="match status" value="1"/>
</dbReference>
<protein>
    <submittedName>
        <fullName evidence="1">Nucleotide pyrophosphohydrolase</fullName>
    </submittedName>
</protein>